<dbReference type="Proteomes" id="UP000730482">
    <property type="component" value="Unassembled WGS sequence"/>
</dbReference>
<dbReference type="SUPFAM" id="SSF81923">
    <property type="entry name" value="Double Clp-N motif"/>
    <property type="match status" value="1"/>
</dbReference>
<dbReference type="InterPro" id="IPR036628">
    <property type="entry name" value="Clp_N_dom_sf"/>
</dbReference>
<reference evidence="4 5" key="1">
    <citation type="submission" date="2020-02" db="EMBL/GenBank/DDBJ databases">
        <title>Acidophilic actinobacteria isolated from forest soil.</title>
        <authorList>
            <person name="Golinska P."/>
        </authorList>
    </citation>
    <scope>NUCLEOTIDE SEQUENCE [LARGE SCALE GENOMIC DNA]</scope>
    <source>
        <strain evidence="4 5">NL8</strain>
    </source>
</reference>
<name>A0ABS5L306_9ACTN</name>
<dbReference type="Pfam" id="PF02861">
    <property type="entry name" value="Clp_N"/>
    <property type="match status" value="2"/>
</dbReference>
<keyword evidence="1" id="KW-0677">Repeat</keyword>
<evidence type="ECO:0000259" key="3">
    <source>
        <dbReference type="PROSITE" id="PS51903"/>
    </source>
</evidence>
<dbReference type="InterPro" id="IPR004176">
    <property type="entry name" value="Clp_R_N"/>
</dbReference>
<dbReference type="Gene3D" id="1.10.1780.10">
    <property type="entry name" value="Clp, N-terminal domain"/>
    <property type="match status" value="1"/>
</dbReference>
<keyword evidence="5" id="KW-1185">Reference proteome</keyword>
<dbReference type="EMBL" id="JAAFYZ010000204">
    <property type="protein sequence ID" value="MBS2552713.1"/>
    <property type="molecule type" value="Genomic_DNA"/>
</dbReference>
<evidence type="ECO:0000256" key="1">
    <source>
        <dbReference type="PROSITE-ProRule" id="PRU01251"/>
    </source>
</evidence>
<feature type="compositionally biased region" description="Low complexity" evidence="2">
    <location>
        <begin position="167"/>
        <end position="183"/>
    </location>
</feature>
<proteinExistence type="predicted"/>
<evidence type="ECO:0000313" key="5">
    <source>
        <dbReference type="Proteomes" id="UP000730482"/>
    </source>
</evidence>
<comment type="caution">
    <text evidence="4">The sequence shown here is derived from an EMBL/GenBank/DDBJ whole genome shotgun (WGS) entry which is preliminary data.</text>
</comment>
<evidence type="ECO:0000313" key="4">
    <source>
        <dbReference type="EMBL" id="MBS2552713.1"/>
    </source>
</evidence>
<sequence length="264" mass="28237">MPELPDLPALIAELDARTAERGDLDRLEAAEEIADELTALGARLVGYYVEQARTRGNSWADIGGHLGISRQAAQQRYTPARFQLTLGDLISTGALSRLTDRTRTTLVRAEEHAKRLGSATVEPRHVLLAMLDDGDTLAAQALARLNVDIAGLRAALDPVAAVDPVDTLNPTDPAATPNDAASSRDAAPHVTAPPLGTPARRLLEAALAQALKLNHNYIGTEHLLLAVASVHTDPTAQLLADRGAGYDRAREAVHAVIDEYLRNR</sequence>
<feature type="domain" description="Clp R" evidence="3">
    <location>
        <begin position="95"/>
        <end position="259"/>
    </location>
</feature>
<organism evidence="4 5">
    <name type="scientific">Catenulispora pinistramenti</name>
    <dbReference type="NCBI Taxonomy" id="2705254"/>
    <lineage>
        <taxon>Bacteria</taxon>
        <taxon>Bacillati</taxon>
        <taxon>Actinomycetota</taxon>
        <taxon>Actinomycetes</taxon>
        <taxon>Catenulisporales</taxon>
        <taxon>Catenulisporaceae</taxon>
        <taxon>Catenulispora</taxon>
    </lineage>
</organism>
<feature type="region of interest" description="Disordered" evidence="2">
    <location>
        <begin position="167"/>
        <end position="195"/>
    </location>
</feature>
<evidence type="ECO:0000256" key="2">
    <source>
        <dbReference type="SAM" id="MobiDB-lite"/>
    </source>
</evidence>
<protein>
    <recommendedName>
        <fullName evidence="3">Clp R domain-containing protein</fullName>
    </recommendedName>
</protein>
<gene>
    <name evidence="4" type="ORF">KGQ19_38240</name>
</gene>
<dbReference type="RefSeq" id="WP_212018566.1">
    <property type="nucleotide sequence ID" value="NZ_JAAFYZ010000204.1"/>
</dbReference>
<dbReference type="PROSITE" id="PS51903">
    <property type="entry name" value="CLP_R"/>
    <property type="match status" value="1"/>
</dbReference>
<accession>A0ABS5L306</accession>